<gene>
    <name evidence="1" type="ORF">X907_0047</name>
</gene>
<dbReference type="KEGG" id="gak:X907_0047"/>
<evidence type="ECO:0000313" key="2">
    <source>
        <dbReference type="Proteomes" id="UP000286954"/>
    </source>
</evidence>
<dbReference type="EMBL" id="CP018911">
    <property type="protein sequence ID" value="AZU02598.1"/>
    <property type="molecule type" value="Genomic_DNA"/>
</dbReference>
<reference evidence="1 2" key="1">
    <citation type="submission" date="2016-12" db="EMBL/GenBank/DDBJ databases">
        <title>The genome of dimorphic prosthecate Glycocaulis alkaliphilus 6b-8t, isolated from crude oil dictates its adaptability in petroleum environments.</title>
        <authorList>
            <person name="Wu X.-L."/>
            <person name="Geng S."/>
        </authorList>
    </citation>
    <scope>NUCLEOTIDE SEQUENCE [LARGE SCALE GENOMIC DNA]</scope>
    <source>
        <strain evidence="1 2">6B-8</strain>
    </source>
</reference>
<dbReference type="AlphaFoldDB" id="A0A3T0E610"/>
<dbReference type="InterPro" id="IPR036163">
    <property type="entry name" value="HMA_dom_sf"/>
</dbReference>
<name>A0A3T0E610_9PROT</name>
<sequence length="124" mass="13074">MSIRQITLAFALAVTPALSAAPHALAQETALSESQITPAMRSALDEGGSLVIVDVLGAVCDFCALAMTRTFERRSEVAAATVDLDAKTLTFVVHEGQTLDDATITDLIRRSGYQANGIARPEAL</sequence>
<dbReference type="Gene3D" id="3.30.70.100">
    <property type="match status" value="1"/>
</dbReference>
<accession>A0A3T0E610</accession>
<protein>
    <submittedName>
        <fullName evidence="1">Heavy metal transport/detoxification protein</fullName>
    </submittedName>
</protein>
<dbReference type="Proteomes" id="UP000286954">
    <property type="component" value="Chromosome"/>
</dbReference>
<dbReference type="GO" id="GO:0046872">
    <property type="term" value="F:metal ion binding"/>
    <property type="evidence" value="ECO:0007669"/>
    <property type="project" value="InterPro"/>
</dbReference>
<dbReference type="RefSeq" id="WP_127565068.1">
    <property type="nucleotide sequence ID" value="NZ_BMFB01000004.1"/>
</dbReference>
<dbReference type="SUPFAM" id="SSF55008">
    <property type="entry name" value="HMA, heavy metal-associated domain"/>
    <property type="match status" value="1"/>
</dbReference>
<keyword evidence="2" id="KW-1185">Reference proteome</keyword>
<organism evidence="1 2">
    <name type="scientific">Glycocaulis alkaliphilus</name>
    <dbReference type="NCBI Taxonomy" id="1434191"/>
    <lineage>
        <taxon>Bacteria</taxon>
        <taxon>Pseudomonadati</taxon>
        <taxon>Pseudomonadota</taxon>
        <taxon>Alphaproteobacteria</taxon>
        <taxon>Maricaulales</taxon>
        <taxon>Maricaulaceae</taxon>
        <taxon>Glycocaulis</taxon>
    </lineage>
</organism>
<proteinExistence type="predicted"/>
<dbReference type="OrthoDB" id="9801832at2"/>
<evidence type="ECO:0000313" key="1">
    <source>
        <dbReference type="EMBL" id="AZU02598.1"/>
    </source>
</evidence>